<comment type="caution">
    <text evidence="6">The sequence shown here is derived from an EMBL/GenBank/DDBJ whole genome shotgun (WGS) entry which is preliminary data.</text>
</comment>
<gene>
    <name evidence="6" type="primary">PTH2</name>
    <name evidence="6" type="ORF">EHP00_905</name>
</gene>
<evidence type="ECO:0000313" key="7">
    <source>
        <dbReference type="Proteomes" id="UP000192758"/>
    </source>
</evidence>
<evidence type="ECO:0000256" key="4">
    <source>
        <dbReference type="ARBA" id="ARBA00048707"/>
    </source>
</evidence>
<dbReference type="PANTHER" id="PTHR12649:SF26">
    <property type="entry name" value="AMINOACYL-TRNA HYDROLASE"/>
    <property type="match status" value="1"/>
</dbReference>
<keyword evidence="2" id="KW-0378">Hydrolase</keyword>
<dbReference type="EMBL" id="MNPJ01000021">
    <property type="protein sequence ID" value="OQS54233.1"/>
    <property type="molecule type" value="Genomic_DNA"/>
</dbReference>
<feature type="compositionally biased region" description="Basic and acidic residues" evidence="5">
    <location>
        <begin position="7"/>
        <end position="20"/>
    </location>
</feature>
<reference evidence="6 7" key="1">
    <citation type="journal article" date="2017" name="Environ. Microbiol.">
        <title>Decay of the glycolytic pathway and adaptation to intranuclear parasitism within Enterocytozoonidae microsporidia.</title>
        <authorList>
            <person name="Wiredu Boakye D."/>
            <person name="Jaroenlak P."/>
            <person name="Prachumwat A."/>
            <person name="Williams T.A."/>
            <person name="Bateman K.S."/>
            <person name="Itsathitphaisarn O."/>
            <person name="Sritunyalucksana K."/>
            <person name="Paszkiewicz K.H."/>
            <person name="Moore K.A."/>
            <person name="Stentiford G.D."/>
            <person name="Williams B.A."/>
        </authorList>
    </citation>
    <scope>NUCLEOTIDE SEQUENCE [LARGE SCALE GENOMIC DNA]</scope>
    <source>
        <strain evidence="6 7">TH1</strain>
    </source>
</reference>
<dbReference type="Gene3D" id="3.40.1490.10">
    <property type="entry name" value="Bit1"/>
    <property type="match status" value="1"/>
</dbReference>
<name>A0A1W0E4S7_9MICR</name>
<evidence type="ECO:0000256" key="3">
    <source>
        <dbReference type="ARBA" id="ARBA00038050"/>
    </source>
</evidence>
<dbReference type="OrthoDB" id="1733656at2759"/>
<dbReference type="AlphaFoldDB" id="A0A1W0E4S7"/>
<dbReference type="InterPro" id="IPR002833">
    <property type="entry name" value="PTH2"/>
</dbReference>
<dbReference type="Proteomes" id="UP000192758">
    <property type="component" value="Unassembled WGS sequence"/>
</dbReference>
<organism evidence="6 7">
    <name type="scientific">Ecytonucleospora hepatopenaei</name>
    <dbReference type="NCBI Taxonomy" id="646526"/>
    <lineage>
        <taxon>Eukaryota</taxon>
        <taxon>Fungi</taxon>
        <taxon>Fungi incertae sedis</taxon>
        <taxon>Microsporidia</taxon>
        <taxon>Enterocytozoonidae</taxon>
        <taxon>Ecytonucleospora</taxon>
    </lineage>
</organism>
<dbReference type="NCBIfam" id="TIGR00283">
    <property type="entry name" value="arch_pth2"/>
    <property type="match status" value="1"/>
</dbReference>
<comment type="similarity">
    <text evidence="3">Belongs to the PTH2 family.</text>
</comment>
<comment type="catalytic activity">
    <reaction evidence="4">
        <text>an N-acyl-L-alpha-aminoacyl-tRNA + H2O = an N-acyl-L-amino acid + a tRNA + H(+)</text>
        <dbReference type="Rhea" id="RHEA:54448"/>
        <dbReference type="Rhea" id="RHEA-COMP:10123"/>
        <dbReference type="Rhea" id="RHEA-COMP:13883"/>
        <dbReference type="ChEBI" id="CHEBI:15377"/>
        <dbReference type="ChEBI" id="CHEBI:15378"/>
        <dbReference type="ChEBI" id="CHEBI:59874"/>
        <dbReference type="ChEBI" id="CHEBI:78442"/>
        <dbReference type="ChEBI" id="CHEBI:138191"/>
        <dbReference type="EC" id="3.1.1.29"/>
    </reaction>
</comment>
<sequence>MVIQATKKSEEKSKENNGKKVTIEQIKKSLGSGNKTKQQSFGVYNTKNNGVVAHTQTNSTYNYKVVFIVNSDLKMSKGKVVSQCMHAYDQLLENIKTSSSSSGYNSNYYRWKEEGNPKIILKGTQKQIESIYRKIVVKNNVNVSQVFDAGKTEVECGSNTVMGIGPDSVKVIDELVSHLETY</sequence>
<dbReference type="FunFam" id="3.40.1490.10:FF:000002">
    <property type="entry name" value="Peptidyl-tRNA hydrolase 2, mitochondrial"/>
    <property type="match status" value="1"/>
</dbReference>
<proteinExistence type="inferred from homology"/>
<dbReference type="InterPro" id="IPR023476">
    <property type="entry name" value="Pep_tRNA_hydro_II_dom_sf"/>
</dbReference>
<dbReference type="PANTHER" id="PTHR12649">
    <property type="entry name" value="PEPTIDYL-TRNA HYDROLASE 2"/>
    <property type="match status" value="1"/>
</dbReference>
<dbReference type="GO" id="GO:0005829">
    <property type="term" value="C:cytosol"/>
    <property type="evidence" value="ECO:0007669"/>
    <property type="project" value="TreeGrafter"/>
</dbReference>
<dbReference type="GO" id="GO:0004045">
    <property type="term" value="F:peptidyl-tRNA hydrolase activity"/>
    <property type="evidence" value="ECO:0007669"/>
    <property type="project" value="UniProtKB-EC"/>
</dbReference>
<protein>
    <recommendedName>
        <fullName evidence="1">peptidyl-tRNA hydrolase</fullName>
        <ecNumber evidence="1">3.1.1.29</ecNumber>
    </recommendedName>
</protein>
<evidence type="ECO:0000313" key="6">
    <source>
        <dbReference type="EMBL" id="OQS54233.1"/>
    </source>
</evidence>
<dbReference type="SUPFAM" id="SSF102462">
    <property type="entry name" value="Peptidyl-tRNA hydrolase II"/>
    <property type="match status" value="1"/>
</dbReference>
<dbReference type="VEuPathDB" id="MicrosporidiaDB:EHP00_905"/>
<evidence type="ECO:0000256" key="1">
    <source>
        <dbReference type="ARBA" id="ARBA00013260"/>
    </source>
</evidence>
<dbReference type="Pfam" id="PF01981">
    <property type="entry name" value="PTH2"/>
    <property type="match status" value="1"/>
</dbReference>
<feature type="region of interest" description="Disordered" evidence="5">
    <location>
        <begin position="1"/>
        <end position="20"/>
    </location>
</feature>
<evidence type="ECO:0000256" key="5">
    <source>
        <dbReference type="SAM" id="MobiDB-lite"/>
    </source>
</evidence>
<accession>A0A1W0E4S7</accession>
<dbReference type="EC" id="3.1.1.29" evidence="1"/>
<evidence type="ECO:0000256" key="2">
    <source>
        <dbReference type="ARBA" id="ARBA00022801"/>
    </source>
</evidence>
<keyword evidence="7" id="KW-1185">Reference proteome</keyword>